<name>A0A6M3KPS9_9ZZZZ</name>
<organism evidence="1">
    <name type="scientific">viral metagenome</name>
    <dbReference type="NCBI Taxonomy" id="1070528"/>
    <lineage>
        <taxon>unclassified sequences</taxon>
        <taxon>metagenomes</taxon>
        <taxon>organismal metagenomes</taxon>
    </lineage>
</organism>
<reference evidence="1" key="1">
    <citation type="submission" date="2020-03" db="EMBL/GenBank/DDBJ databases">
        <title>The deep terrestrial virosphere.</title>
        <authorList>
            <person name="Holmfeldt K."/>
            <person name="Nilsson E."/>
            <person name="Simone D."/>
            <person name="Lopez-Fernandez M."/>
            <person name="Wu X."/>
            <person name="de Brujin I."/>
            <person name="Lundin D."/>
            <person name="Andersson A."/>
            <person name="Bertilsson S."/>
            <person name="Dopson M."/>
        </authorList>
    </citation>
    <scope>NUCLEOTIDE SEQUENCE</scope>
    <source>
        <strain evidence="1">MM415A00229</strain>
    </source>
</reference>
<sequence length="120" mass="12930">MKPGIYDFTIYQGAPFSKSIALKDADGNAVDLTGYNVRLQARESYGDSIKIIDWSSEGESPVLSIPTPGNGIINVSATPVITAGLDFEICLYDVEVYTEADADVLRILQGVVNLSKEVTI</sequence>
<accession>A0A6M3KPS9</accession>
<dbReference type="EMBL" id="MT142523">
    <property type="protein sequence ID" value="QJA84093.1"/>
    <property type="molecule type" value="Genomic_DNA"/>
</dbReference>
<proteinExistence type="predicted"/>
<dbReference type="AlphaFoldDB" id="A0A6M3KPS9"/>
<evidence type="ECO:0000313" key="1">
    <source>
        <dbReference type="EMBL" id="QJA84093.1"/>
    </source>
</evidence>
<protein>
    <submittedName>
        <fullName evidence="1">Putative tail protein</fullName>
    </submittedName>
</protein>
<gene>
    <name evidence="1" type="ORF">MM415A00229_0041</name>
</gene>